<evidence type="ECO:0000313" key="5">
    <source>
        <dbReference type="Proteomes" id="UP000027222"/>
    </source>
</evidence>
<gene>
    <name evidence="4" type="ORF">GALMADRAFT_17807</name>
</gene>
<feature type="chain" id="PRO_5001646229" description="DUF6535 domain-containing protein" evidence="2">
    <location>
        <begin position="18"/>
        <end position="149"/>
    </location>
</feature>
<dbReference type="Proteomes" id="UP000027222">
    <property type="component" value="Unassembled WGS sequence"/>
</dbReference>
<feature type="transmembrane region" description="Helical" evidence="1">
    <location>
        <begin position="126"/>
        <end position="146"/>
    </location>
</feature>
<dbReference type="OrthoDB" id="3221808at2759"/>
<protein>
    <recommendedName>
        <fullName evidence="3">DUF6535 domain-containing protein</fullName>
    </recommendedName>
</protein>
<keyword evidence="2" id="KW-0732">Signal</keyword>
<name>A0A067SUP7_GALM3</name>
<keyword evidence="5" id="KW-1185">Reference proteome</keyword>
<feature type="transmembrane region" description="Helical" evidence="1">
    <location>
        <begin position="69"/>
        <end position="92"/>
    </location>
</feature>
<proteinExistence type="predicted"/>
<keyword evidence="1" id="KW-1133">Transmembrane helix</keyword>
<keyword evidence="1" id="KW-0812">Transmembrane</keyword>
<evidence type="ECO:0000256" key="2">
    <source>
        <dbReference type="SAM" id="SignalP"/>
    </source>
</evidence>
<dbReference type="HOGENOM" id="CLU_018688_1_2_1"/>
<dbReference type="AlphaFoldDB" id="A0A067SUP7"/>
<feature type="non-terminal residue" evidence="4">
    <location>
        <position position="1"/>
    </location>
</feature>
<evidence type="ECO:0000259" key="3">
    <source>
        <dbReference type="Pfam" id="PF20153"/>
    </source>
</evidence>
<dbReference type="Pfam" id="PF20153">
    <property type="entry name" value="DUF6535"/>
    <property type="match status" value="1"/>
</dbReference>
<dbReference type="EMBL" id="KL142397">
    <property type="protein sequence ID" value="KDR70458.1"/>
    <property type="molecule type" value="Genomic_DNA"/>
</dbReference>
<feature type="signal peptide" evidence="2">
    <location>
        <begin position="1"/>
        <end position="17"/>
    </location>
</feature>
<dbReference type="STRING" id="685588.A0A067SUP7"/>
<dbReference type="InterPro" id="IPR045338">
    <property type="entry name" value="DUF6535"/>
</dbReference>
<reference evidence="5" key="1">
    <citation type="journal article" date="2014" name="Proc. Natl. Acad. Sci. U.S.A.">
        <title>Extensive sampling of basidiomycete genomes demonstrates inadequacy of the white-rot/brown-rot paradigm for wood decay fungi.</title>
        <authorList>
            <person name="Riley R."/>
            <person name="Salamov A.A."/>
            <person name="Brown D.W."/>
            <person name="Nagy L.G."/>
            <person name="Floudas D."/>
            <person name="Held B.W."/>
            <person name="Levasseur A."/>
            <person name="Lombard V."/>
            <person name="Morin E."/>
            <person name="Otillar R."/>
            <person name="Lindquist E.A."/>
            <person name="Sun H."/>
            <person name="LaButti K.M."/>
            <person name="Schmutz J."/>
            <person name="Jabbour D."/>
            <person name="Luo H."/>
            <person name="Baker S.E."/>
            <person name="Pisabarro A.G."/>
            <person name="Walton J.D."/>
            <person name="Blanchette R.A."/>
            <person name="Henrissat B."/>
            <person name="Martin F."/>
            <person name="Cullen D."/>
            <person name="Hibbett D.S."/>
            <person name="Grigoriev I.V."/>
        </authorList>
    </citation>
    <scope>NUCLEOTIDE SEQUENCE [LARGE SCALE GENOMIC DNA]</scope>
    <source>
        <strain evidence="5">CBS 339.88</strain>
    </source>
</reference>
<organism evidence="4 5">
    <name type="scientific">Galerina marginata (strain CBS 339.88)</name>
    <dbReference type="NCBI Taxonomy" id="685588"/>
    <lineage>
        <taxon>Eukaryota</taxon>
        <taxon>Fungi</taxon>
        <taxon>Dikarya</taxon>
        <taxon>Basidiomycota</taxon>
        <taxon>Agaricomycotina</taxon>
        <taxon>Agaricomycetes</taxon>
        <taxon>Agaricomycetidae</taxon>
        <taxon>Agaricales</taxon>
        <taxon>Agaricineae</taxon>
        <taxon>Strophariaceae</taxon>
        <taxon>Galerina</taxon>
    </lineage>
</organism>
<feature type="domain" description="DUF6535" evidence="3">
    <location>
        <begin position="1"/>
        <end position="149"/>
    </location>
</feature>
<evidence type="ECO:0000256" key="1">
    <source>
        <dbReference type="SAM" id="Phobius"/>
    </source>
</evidence>
<sequence length="149" mass="16349">GLFSGVLSAFIIQSTQSLQPNPDDVIVALLAHIATRLDNPLNETAPVSQPIRDLLSPGSPAPSSIRINVFWFISLVLSLTTVLVGIVSLQWLREHQQYPKALSSKQVFALFNMRAEGLEAWYVPQVFSALPLLLQVALVLFLVGLVDFL</sequence>
<keyword evidence="1" id="KW-0472">Membrane</keyword>
<evidence type="ECO:0000313" key="4">
    <source>
        <dbReference type="EMBL" id="KDR70458.1"/>
    </source>
</evidence>
<feature type="non-terminal residue" evidence="4">
    <location>
        <position position="149"/>
    </location>
</feature>
<accession>A0A067SUP7</accession>